<comment type="subcellular location">
    <subcellularLocation>
        <location evidence="1">Membrane</location>
        <topology evidence="1">Multi-pass membrane protein</topology>
    </subcellularLocation>
</comment>
<organism evidence="7 8">
    <name type="scientific">Nocardioides acrostichi</name>
    <dbReference type="NCBI Taxonomy" id="2784339"/>
    <lineage>
        <taxon>Bacteria</taxon>
        <taxon>Bacillati</taxon>
        <taxon>Actinomycetota</taxon>
        <taxon>Actinomycetes</taxon>
        <taxon>Propionibacteriales</taxon>
        <taxon>Nocardioidaceae</taxon>
        <taxon>Nocardioides</taxon>
    </lineage>
</organism>
<gene>
    <name evidence="7" type="ORF">ISG29_13840</name>
</gene>
<keyword evidence="3 6" id="KW-0812">Transmembrane</keyword>
<accession>A0A930YDT3</accession>
<name>A0A930YDT3_9ACTN</name>
<evidence type="ECO:0000256" key="6">
    <source>
        <dbReference type="SAM" id="Phobius"/>
    </source>
</evidence>
<dbReference type="InterPro" id="IPR005226">
    <property type="entry name" value="UPF0014_fam"/>
</dbReference>
<feature type="transmembrane region" description="Helical" evidence="6">
    <location>
        <begin position="41"/>
        <end position="66"/>
    </location>
</feature>
<keyword evidence="8" id="KW-1185">Reference proteome</keyword>
<dbReference type="PANTHER" id="PTHR30028:SF0">
    <property type="entry name" value="PROTEIN ALUMINUM SENSITIVE 3"/>
    <property type="match status" value="1"/>
</dbReference>
<comment type="caution">
    <text evidence="7">The sequence shown here is derived from an EMBL/GenBank/DDBJ whole genome shotgun (WGS) entry which is preliminary data.</text>
</comment>
<evidence type="ECO:0000256" key="4">
    <source>
        <dbReference type="ARBA" id="ARBA00022989"/>
    </source>
</evidence>
<reference evidence="7" key="1">
    <citation type="submission" date="2020-11" db="EMBL/GenBank/DDBJ databases">
        <title>Nocardioides sp. CBS4Y-1, whole genome shotgun sequence.</title>
        <authorList>
            <person name="Tuo L."/>
        </authorList>
    </citation>
    <scope>NUCLEOTIDE SEQUENCE</scope>
    <source>
        <strain evidence="7">CBS4Y-1</strain>
    </source>
</reference>
<evidence type="ECO:0000256" key="2">
    <source>
        <dbReference type="ARBA" id="ARBA00005268"/>
    </source>
</evidence>
<dbReference type="GO" id="GO:0005886">
    <property type="term" value="C:plasma membrane"/>
    <property type="evidence" value="ECO:0007669"/>
    <property type="project" value="TreeGrafter"/>
</dbReference>
<sequence length="248" mass="25159">MLLALAGLLLVSGTTVAVLRLDGVALGLLPVRALLRATLQLSVVALVLRGVLAAPLTVLAFVALMLLTASITSGGRLRELRHGRRLATLAIVVGAGPAIGLVLALRLVPLEPRYVVAVGGILVGNAMSASTLAGRGFLRTTRVRSGEIEGWLALGATPVEAHRDIGREAVRDAVVPSFDQTRSTGLVTLPGAFVGALFGGASPVEAAQFQLVVLAGIGLAMSITAVTLTRLAGRNPQLPAALSGPGGA</sequence>
<keyword evidence="5 6" id="KW-0472">Membrane</keyword>
<dbReference type="PANTHER" id="PTHR30028">
    <property type="entry name" value="UPF0014 INNER MEMBRANE PROTEIN YBBM-RELATED"/>
    <property type="match status" value="1"/>
</dbReference>
<evidence type="ECO:0000256" key="3">
    <source>
        <dbReference type="ARBA" id="ARBA00022692"/>
    </source>
</evidence>
<evidence type="ECO:0000313" key="7">
    <source>
        <dbReference type="EMBL" id="MBF4162774.1"/>
    </source>
</evidence>
<dbReference type="EMBL" id="JADIVZ010000007">
    <property type="protein sequence ID" value="MBF4162774.1"/>
    <property type="molecule type" value="Genomic_DNA"/>
</dbReference>
<feature type="transmembrane region" description="Helical" evidence="6">
    <location>
        <begin position="207"/>
        <end position="228"/>
    </location>
</feature>
<protein>
    <submittedName>
        <fullName evidence="7">ABC transporter permease</fullName>
    </submittedName>
</protein>
<evidence type="ECO:0000256" key="1">
    <source>
        <dbReference type="ARBA" id="ARBA00004141"/>
    </source>
</evidence>
<evidence type="ECO:0000313" key="8">
    <source>
        <dbReference type="Proteomes" id="UP000656804"/>
    </source>
</evidence>
<dbReference type="AlphaFoldDB" id="A0A930YDT3"/>
<comment type="similarity">
    <text evidence="2">Belongs to the UPF0014 family.</text>
</comment>
<feature type="transmembrane region" description="Helical" evidence="6">
    <location>
        <begin position="114"/>
        <end position="134"/>
    </location>
</feature>
<evidence type="ECO:0000256" key="5">
    <source>
        <dbReference type="ARBA" id="ARBA00023136"/>
    </source>
</evidence>
<feature type="transmembrane region" description="Helical" evidence="6">
    <location>
        <begin position="86"/>
        <end position="108"/>
    </location>
</feature>
<keyword evidence="4 6" id="KW-1133">Transmembrane helix</keyword>
<dbReference type="Proteomes" id="UP000656804">
    <property type="component" value="Unassembled WGS sequence"/>
</dbReference>
<dbReference type="Pfam" id="PF03649">
    <property type="entry name" value="UPF0014"/>
    <property type="match status" value="1"/>
</dbReference>
<proteinExistence type="inferred from homology"/>